<dbReference type="GO" id="GO:0005759">
    <property type="term" value="C:mitochondrial matrix"/>
    <property type="evidence" value="ECO:0007669"/>
    <property type="project" value="TreeGrafter"/>
</dbReference>
<evidence type="ECO:0000256" key="3">
    <source>
        <dbReference type="ARBA" id="ARBA00022691"/>
    </source>
</evidence>
<dbReference type="Proteomes" id="UP000240883">
    <property type="component" value="Unassembled WGS sequence"/>
</dbReference>
<dbReference type="GO" id="GO:0008168">
    <property type="term" value="F:methyltransferase activity"/>
    <property type="evidence" value="ECO:0007669"/>
    <property type="project" value="UniProtKB-KW"/>
</dbReference>
<keyword evidence="4" id="KW-0694">RNA-binding</keyword>
<organism evidence="5 6">
    <name type="scientific">Corynespora cassiicola Philippines</name>
    <dbReference type="NCBI Taxonomy" id="1448308"/>
    <lineage>
        <taxon>Eukaryota</taxon>
        <taxon>Fungi</taxon>
        <taxon>Dikarya</taxon>
        <taxon>Ascomycota</taxon>
        <taxon>Pezizomycotina</taxon>
        <taxon>Dothideomycetes</taxon>
        <taxon>Pleosporomycetidae</taxon>
        <taxon>Pleosporales</taxon>
        <taxon>Corynesporascaceae</taxon>
        <taxon>Corynespora</taxon>
    </lineage>
</organism>
<dbReference type="GO" id="GO:0034245">
    <property type="term" value="C:mitochondrial DNA-directed RNA polymerase complex"/>
    <property type="evidence" value="ECO:0007669"/>
    <property type="project" value="TreeGrafter"/>
</dbReference>
<dbReference type="OrthoDB" id="16079at2759"/>
<reference evidence="5 6" key="1">
    <citation type="journal article" date="2018" name="Front. Microbiol.">
        <title>Genome-Wide Analysis of Corynespora cassiicola Leaf Fall Disease Putative Effectors.</title>
        <authorList>
            <person name="Lopez D."/>
            <person name="Ribeiro S."/>
            <person name="Label P."/>
            <person name="Fumanal B."/>
            <person name="Venisse J.S."/>
            <person name="Kohler A."/>
            <person name="de Oliveira R.R."/>
            <person name="Labutti K."/>
            <person name="Lipzen A."/>
            <person name="Lail K."/>
            <person name="Bauer D."/>
            <person name="Ohm R.A."/>
            <person name="Barry K.W."/>
            <person name="Spatafora J."/>
            <person name="Grigoriev I.V."/>
            <person name="Martin F.M."/>
            <person name="Pujade-Renaud V."/>
        </authorList>
    </citation>
    <scope>NUCLEOTIDE SEQUENCE [LARGE SCALE GENOMIC DNA]</scope>
    <source>
        <strain evidence="5 6">Philippines</strain>
    </source>
</reference>
<dbReference type="GO" id="GO:0032259">
    <property type="term" value="P:methylation"/>
    <property type="evidence" value="ECO:0007669"/>
    <property type="project" value="UniProtKB-KW"/>
</dbReference>
<evidence type="ECO:0000256" key="2">
    <source>
        <dbReference type="ARBA" id="ARBA00022679"/>
    </source>
</evidence>
<keyword evidence="2 5" id="KW-0808">Transferase</keyword>
<protein>
    <submittedName>
        <fullName evidence="5">S-adenosyl-L-methionine-dependent methyltransferase</fullName>
    </submittedName>
</protein>
<dbReference type="GO" id="GO:0003723">
    <property type="term" value="F:RNA binding"/>
    <property type="evidence" value="ECO:0007669"/>
    <property type="project" value="UniProtKB-KW"/>
</dbReference>
<dbReference type="InterPro" id="IPR001737">
    <property type="entry name" value="KsgA/Erm"/>
</dbReference>
<dbReference type="PANTHER" id="PTHR11727:SF17">
    <property type="entry name" value="DIMETHYLADENOSINE TRANSFERASE 1, MITOCHONDRIAL"/>
    <property type="match status" value="1"/>
</dbReference>
<dbReference type="SUPFAM" id="SSF53335">
    <property type="entry name" value="S-adenosyl-L-methionine-dependent methyltransferases"/>
    <property type="match status" value="1"/>
</dbReference>
<evidence type="ECO:0000256" key="4">
    <source>
        <dbReference type="ARBA" id="ARBA00022884"/>
    </source>
</evidence>
<dbReference type="EMBL" id="KZ678141">
    <property type="protein sequence ID" value="PSN62617.1"/>
    <property type="molecule type" value="Genomic_DNA"/>
</dbReference>
<sequence>MACRTLFTSSRTRWRQRHIQNVWCRRKSSNARYKGPTWTESDLAPCEDYPLSSQLHASIKPEIQTKIKKVTTRFMRPQIVNPELCDDVLKYSGNLLEQHKGCDILDINPGAGVWSRKLHEFLQPRSHILVEPDPDTYKEHLDPLLNAPGSKYKLVAGDMCDYETITCVVDENTFPHQKRPSEHGVNPRTLNNTLLVTGTLAWSPKLPGFGFDSVAKQVVYHMSRYAWFNEGIHTFGPVRGLWWLTDEDMASFVPRSSFHQTKLGLFADQMNSWTQIVSGGHVHRYAGKGSTIGRDPESEMRSISLAIKSGREKGYELPTHRREDIHDFAEHIENISPSPARMGPEPVYDYLVEQQIHGKSPVGLLTGATADYYRLEKEAIDNPEKFYYDKEQRNGEEKRTLTKEGRNLSRLRAVYRQFIKRRVSYEEVSGFSVKMYQLECEILKMEDGPEKDAAIQQLDEYEDAYNKGISMLDSNVRSAVANMVDDRLSILSPIPRYQWDRRPFEPIVMRPNEVWPSTSLSLCITEPQPIPPGMGDDWYEWVEDFLHGLCTQTLQTDLLTALETMQHGASQIVNDVPVLFDPAKGGRLRLKHMKVRMLTREMIQELCRAYHDWPFRTPQANHHKYFRVKGKALSDRNGLE</sequence>
<dbReference type="AlphaFoldDB" id="A0A2T2NB18"/>
<dbReference type="Gene3D" id="3.40.50.150">
    <property type="entry name" value="Vaccinia Virus protein VP39"/>
    <property type="match status" value="1"/>
</dbReference>
<evidence type="ECO:0000256" key="1">
    <source>
        <dbReference type="ARBA" id="ARBA00022603"/>
    </source>
</evidence>
<evidence type="ECO:0000313" key="5">
    <source>
        <dbReference type="EMBL" id="PSN62617.1"/>
    </source>
</evidence>
<name>A0A2T2NB18_CORCC</name>
<dbReference type="PANTHER" id="PTHR11727">
    <property type="entry name" value="DIMETHYLADENOSINE TRANSFERASE"/>
    <property type="match status" value="1"/>
</dbReference>
<keyword evidence="1 5" id="KW-0489">Methyltransferase</keyword>
<accession>A0A2T2NB18</accession>
<gene>
    <name evidence="5" type="ORF">BS50DRAFT_560199</name>
</gene>
<proteinExistence type="predicted"/>
<keyword evidence="3" id="KW-0949">S-adenosyl-L-methionine</keyword>
<keyword evidence="6" id="KW-1185">Reference proteome</keyword>
<dbReference type="GO" id="GO:0034246">
    <property type="term" value="F:mitochondrial transcription factor activity"/>
    <property type="evidence" value="ECO:0007669"/>
    <property type="project" value="TreeGrafter"/>
</dbReference>
<dbReference type="GO" id="GO:0006391">
    <property type="term" value="P:transcription initiation at mitochondrial promoter"/>
    <property type="evidence" value="ECO:0007669"/>
    <property type="project" value="TreeGrafter"/>
</dbReference>
<dbReference type="InterPro" id="IPR029063">
    <property type="entry name" value="SAM-dependent_MTases_sf"/>
</dbReference>
<evidence type="ECO:0000313" key="6">
    <source>
        <dbReference type="Proteomes" id="UP000240883"/>
    </source>
</evidence>